<dbReference type="RefSeq" id="WP_069446356.1">
    <property type="nucleotide sequence ID" value="NZ_MDCJ01000002.1"/>
</dbReference>
<evidence type="ECO:0008006" key="3">
    <source>
        <dbReference type="Google" id="ProtNLM"/>
    </source>
</evidence>
<reference evidence="1 2" key="1">
    <citation type="submission" date="2016-08" db="EMBL/GenBank/DDBJ databases">
        <title>Genome sequencing of Vibrio scophthalmi strain FP3289, an isolated from Paralichthys olivaceus.</title>
        <authorList>
            <person name="Han H.-J."/>
        </authorList>
    </citation>
    <scope>NUCLEOTIDE SEQUENCE [LARGE SCALE GENOMIC DNA]</scope>
    <source>
        <strain evidence="1 2">FP3289</strain>
    </source>
</reference>
<accession>A0A1E3WMD4</accession>
<sequence length="181" mass="20218">MSIGLDVSGDIELRAIIERMERLDKPENKRKLLALIGAEVESQTHERLRDTKESPDGSAWESWSNGYVKRREGQHSLLMSSGDLDESIQSFVKGSNAVHVGSPLSYASVHQDGFSGIVQVPAHVRRITQAFGRALKFPVYQSVGSHTRSLNIPQRQYLGLSSDNRKELLTLIACFNQELLE</sequence>
<evidence type="ECO:0000313" key="1">
    <source>
        <dbReference type="EMBL" id="ODS10926.1"/>
    </source>
</evidence>
<dbReference type="EMBL" id="MDCJ01000002">
    <property type="protein sequence ID" value="ODS10926.1"/>
    <property type="molecule type" value="Genomic_DNA"/>
</dbReference>
<organism evidence="1 2">
    <name type="scientific">Vibrio scophthalmi</name>
    <dbReference type="NCBI Taxonomy" id="45658"/>
    <lineage>
        <taxon>Bacteria</taxon>
        <taxon>Pseudomonadati</taxon>
        <taxon>Pseudomonadota</taxon>
        <taxon>Gammaproteobacteria</taxon>
        <taxon>Vibrionales</taxon>
        <taxon>Vibrionaceae</taxon>
        <taxon>Vibrio</taxon>
    </lineage>
</organism>
<dbReference type="AlphaFoldDB" id="A0A1E3WMD4"/>
<protein>
    <recommendedName>
        <fullName evidence="3">Phage virion morphogenesis protein</fullName>
    </recommendedName>
</protein>
<gene>
    <name evidence="1" type="ORF">VSF3289_01187</name>
</gene>
<proteinExistence type="predicted"/>
<dbReference type="OrthoDB" id="2081253at2"/>
<dbReference type="Proteomes" id="UP000095131">
    <property type="component" value="Unassembled WGS sequence"/>
</dbReference>
<dbReference type="NCBIfam" id="TIGR01635">
    <property type="entry name" value="tail_comp_S"/>
    <property type="match status" value="1"/>
</dbReference>
<name>A0A1E3WMD4_9VIBR</name>
<comment type="caution">
    <text evidence="1">The sequence shown here is derived from an EMBL/GenBank/DDBJ whole genome shotgun (WGS) entry which is preliminary data.</text>
</comment>
<evidence type="ECO:0000313" key="2">
    <source>
        <dbReference type="Proteomes" id="UP000095131"/>
    </source>
</evidence>
<dbReference type="InterPro" id="IPR006522">
    <property type="entry name" value="Phage_virion_morphogenesis"/>
</dbReference>
<dbReference type="Pfam" id="PF05069">
    <property type="entry name" value="Phage_tail_S"/>
    <property type="match status" value="1"/>
</dbReference>